<dbReference type="InterPro" id="IPR012337">
    <property type="entry name" value="RNaseH-like_sf"/>
</dbReference>
<dbReference type="PANTHER" id="PTHR28072:SF1">
    <property type="entry name" value="CRUCIFORM CUTTING ENDONUCLEASE 1, MITOCHONDRIAL-RELATED"/>
    <property type="match status" value="1"/>
</dbReference>
<dbReference type="EMBL" id="MN739929">
    <property type="protein sequence ID" value="QHT78095.1"/>
    <property type="molecule type" value="Genomic_DNA"/>
</dbReference>
<dbReference type="InterPro" id="IPR036397">
    <property type="entry name" value="RNaseH_sf"/>
</dbReference>
<proteinExistence type="predicted"/>
<dbReference type="SUPFAM" id="SSF53098">
    <property type="entry name" value="Ribonuclease H-like"/>
    <property type="match status" value="2"/>
</dbReference>
<dbReference type="GO" id="GO:0004520">
    <property type="term" value="F:DNA endonuclease activity"/>
    <property type="evidence" value="ECO:0007669"/>
    <property type="project" value="TreeGrafter"/>
</dbReference>
<name>A0A6C0HD70_9ZZZZ</name>
<dbReference type="GO" id="GO:0005739">
    <property type="term" value="C:mitochondrion"/>
    <property type="evidence" value="ECO:0007669"/>
    <property type="project" value="TreeGrafter"/>
</dbReference>
<dbReference type="AlphaFoldDB" id="A0A6C0HD70"/>
<dbReference type="GO" id="GO:0000402">
    <property type="term" value="F:crossed form four-way junction DNA binding"/>
    <property type="evidence" value="ECO:0007669"/>
    <property type="project" value="TreeGrafter"/>
</dbReference>
<dbReference type="GO" id="GO:0000403">
    <property type="term" value="F:Y-form DNA binding"/>
    <property type="evidence" value="ECO:0007669"/>
    <property type="project" value="TreeGrafter"/>
</dbReference>
<dbReference type="InterPro" id="IPR015242">
    <property type="entry name" value="Ydc2_cat"/>
</dbReference>
<dbReference type="Pfam" id="PF09159">
    <property type="entry name" value="Ydc2-catalyt"/>
    <property type="match status" value="1"/>
</dbReference>
<evidence type="ECO:0000259" key="1">
    <source>
        <dbReference type="Pfam" id="PF09159"/>
    </source>
</evidence>
<dbReference type="GO" id="GO:0070336">
    <property type="term" value="F:flap-structured DNA binding"/>
    <property type="evidence" value="ECO:0007669"/>
    <property type="project" value="TreeGrafter"/>
</dbReference>
<protein>
    <recommendedName>
        <fullName evidence="1">Mitochondrial resolvase Ydc2 catalytic domain-containing protein</fullName>
    </recommendedName>
</protein>
<sequence length="287" mass="33290">MKILSIDVGIKNLAFCLLEKDCQNTEKITILKWDTINLAQKVEAKCCEIEKNVQCNKPAKFTKNAKYYCLRHSKKQQFQIPTNQLKPAYLNKQKMNVLCQLADDYKIKYPQPCKKAEVLSLINDYIYNSCFEPVENTSASKIDLVTIGRNMQCKFDDILAEHLLTIDKVIIENQISPIANRMKTIQGMIAQYFIMKNNNIQIDFVNASNKLKTTSSQDTAKNSETKKLKYSDRKKLGIQQCLEFLSTYNFQQWEEFFKSHSKKDDLADSFLQAIWFINNKITICCPL</sequence>
<dbReference type="InterPro" id="IPR039197">
    <property type="entry name" value="Mrs1/Cce1"/>
</dbReference>
<feature type="domain" description="Mitochondrial resolvase Ydc2 catalytic" evidence="1">
    <location>
        <begin position="3"/>
        <end position="94"/>
    </location>
</feature>
<accession>A0A6C0HD70</accession>
<reference evidence="2" key="1">
    <citation type="journal article" date="2020" name="Nature">
        <title>Giant virus diversity and host interactions through global metagenomics.</title>
        <authorList>
            <person name="Schulz F."/>
            <person name="Roux S."/>
            <person name="Paez-Espino D."/>
            <person name="Jungbluth S."/>
            <person name="Walsh D.A."/>
            <person name="Denef V.J."/>
            <person name="McMahon K.D."/>
            <person name="Konstantinidis K.T."/>
            <person name="Eloe-Fadrosh E.A."/>
            <person name="Kyrpides N.C."/>
            <person name="Woyke T."/>
        </authorList>
    </citation>
    <scope>NUCLEOTIDE SEQUENCE</scope>
    <source>
        <strain evidence="2">GVMAG-M-3300023179-91</strain>
    </source>
</reference>
<dbReference type="PANTHER" id="PTHR28072">
    <property type="entry name" value="CRUCIFORM CUTTING ENDONUCLEASE 1, MITOCHONDRIAL-RELATED"/>
    <property type="match status" value="1"/>
</dbReference>
<dbReference type="Gene3D" id="3.30.420.10">
    <property type="entry name" value="Ribonuclease H-like superfamily/Ribonuclease H"/>
    <property type="match status" value="2"/>
</dbReference>
<evidence type="ECO:0000313" key="2">
    <source>
        <dbReference type="EMBL" id="QHT78095.1"/>
    </source>
</evidence>
<organism evidence="2">
    <name type="scientific">viral metagenome</name>
    <dbReference type="NCBI Taxonomy" id="1070528"/>
    <lineage>
        <taxon>unclassified sequences</taxon>
        <taxon>metagenomes</taxon>
        <taxon>organismal metagenomes</taxon>
    </lineage>
</organism>